<organism evidence="8 9">
    <name type="scientific">Paractinoplanes brasiliensis</name>
    <dbReference type="NCBI Taxonomy" id="52695"/>
    <lineage>
        <taxon>Bacteria</taxon>
        <taxon>Bacillati</taxon>
        <taxon>Actinomycetota</taxon>
        <taxon>Actinomycetes</taxon>
        <taxon>Micromonosporales</taxon>
        <taxon>Micromonosporaceae</taxon>
        <taxon>Paractinoplanes</taxon>
    </lineage>
</organism>
<evidence type="ECO:0000259" key="6">
    <source>
        <dbReference type="Pfam" id="PF08281"/>
    </source>
</evidence>
<dbReference type="InterPro" id="IPR007627">
    <property type="entry name" value="RNA_pol_sigma70_r2"/>
</dbReference>
<dbReference type="InterPro" id="IPR013325">
    <property type="entry name" value="RNA_pol_sigma_r2"/>
</dbReference>
<accession>A0A4R6JCP5</accession>
<comment type="similarity">
    <text evidence="1">Belongs to the sigma-70 factor family. ECF subfamily.</text>
</comment>
<reference evidence="8 9" key="1">
    <citation type="submission" date="2019-03" db="EMBL/GenBank/DDBJ databases">
        <title>Sequencing the genomes of 1000 actinobacteria strains.</title>
        <authorList>
            <person name="Klenk H.-P."/>
        </authorList>
    </citation>
    <scope>NUCLEOTIDE SEQUENCE [LARGE SCALE GENOMIC DNA]</scope>
    <source>
        <strain evidence="8 9">DSM 43805</strain>
    </source>
</reference>
<evidence type="ECO:0000259" key="7">
    <source>
        <dbReference type="Pfam" id="PF20239"/>
    </source>
</evidence>
<feature type="domain" description="RNA polymerase sigma factor 70 region 4 type 2" evidence="6">
    <location>
        <begin position="102"/>
        <end position="151"/>
    </location>
</feature>
<dbReference type="Pfam" id="PF08281">
    <property type="entry name" value="Sigma70_r4_2"/>
    <property type="match status" value="1"/>
</dbReference>
<dbReference type="InterPro" id="IPR013249">
    <property type="entry name" value="RNA_pol_sigma70_r4_t2"/>
</dbReference>
<dbReference type="PANTHER" id="PTHR47756:SF2">
    <property type="entry name" value="BLL6612 PROTEIN"/>
    <property type="match status" value="1"/>
</dbReference>
<evidence type="ECO:0000259" key="5">
    <source>
        <dbReference type="Pfam" id="PF04542"/>
    </source>
</evidence>
<dbReference type="PANTHER" id="PTHR47756">
    <property type="entry name" value="BLL6612 PROTEIN-RELATED"/>
    <property type="match status" value="1"/>
</dbReference>
<dbReference type="Pfam" id="PF20239">
    <property type="entry name" value="DUF6596"/>
    <property type="match status" value="1"/>
</dbReference>
<dbReference type="RefSeq" id="WP_133878297.1">
    <property type="nucleotide sequence ID" value="NZ_BOMD01000037.1"/>
</dbReference>
<dbReference type="InterPro" id="IPR011990">
    <property type="entry name" value="TPR-like_helical_dom_sf"/>
</dbReference>
<dbReference type="Gene3D" id="1.10.10.10">
    <property type="entry name" value="Winged helix-like DNA-binding domain superfamily/Winged helix DNA-binding domain"/>
    <property type="match status" value="1"/>
</dbReference>
<dbReference type="InterPro" id="IPR046531">
    <property type="entry name" value="DUF6596"/>
</dbReference>
<dbReference type="SUPFAM" id="SSF48452">
    <property type="entry name" value="TPR-like"/>
    <property type="match status" value="1"/>
</dbReference>
<evidence type="ECO:0000256" key="4">
    <source>
        <dbReference type="ARBA" id="ARBA00023163"/>
    </source>
</evidence>
<dbReference type="InterPro" id="IPR013324">
    <property type="entry name" value="RNA_pol_sigma_r3/r4-like"/>
</dbReference>
<dbReference type="AlphaFoldDB" id="A0A4R6JCP5"/>
<dbReference type="Pfam" id="PF04542">
    <property type="entry name" value="Sigma70_r2"/>
    <property type="match status" value="1"/>
</dbReference>
<feature type="domain" description="DUF6596" evidence="7">
    <location>
        <begin position="169"/>
        <end position="261"/>
    </location>
</feature>
<proteinExistence type="inferred from homology"/>
<keyword evidence="4" id="KW-0804">Transcription</keyword>
<dbReference type="Gene3D" id="1.10.1740.10">
    <property type="match status" value="1"/>
</dbReference>
<evidence type="ECO:0000256" key="2">
    <source>
        <dbReference type="ARBA" id="ARBA00023015"/>
    </source>
</evidence>
<comment type="caution">
    <text evidence="8">The sequence shown here is derived from an EMBL/GenBank/DDBJ whole genome shotgun (WGS) entry which is preliminary data.</text>
</comment>
<protein>
    <submittedName>
        <fullName evidence="8">RNA polymerase sigma-70 factor (ECF subfamily)</fullName>
    </submittedName>
</protein>
<keyword evidence="9" id="KW-1185">Reference proteome</keyword>
<dbReference type="SUPFAM" id="SSF88946">
    <property type="entry name" value="Sigma2 domain of RNA polymerase sigma factors"/>
    <property type="match status" value="1"/>
</dbReference>
<evidence type="ECO:0000256" key="1">
    <source>
        <dbReference type="ARBA" id="ARBA00010641"/>
    </source>
</evidence>
<evidence type="ECO:0000313" key="9">
    <source>
        <dbReference type="Proteomes" id="UP000294901"/>
    </source>
</evidence>
<dbReference type="GO" id="GO:0006352">
    <property type="term" value="P:DNA-templated transcription initiation"/>
    <property type="evidence" value="ECO:0007669"/>
    <property type="project" value="InterPro"/>
</dbReference>
<feature type="domain" description="RNA polymerase sigma-70 region 2" evidence="5">
    <location>
        <begin position="8"/>
        <end position="72"/>
    </location>
</feature>
<evidence type="ECO:0000313" key="8">
    <source>
        <dbReference type="EMBL" id="TDO32315.1"/>
    </source>
</evidence>
<dbReference type="OrthoDB" id="3206561at2"/>
<keyword evidence="3" id="KW-0731">Sigma factor</keyword>
<dbReference type="Proteomes" id="UP000294901">
    <property type="component" value="Unassembled WGS sequence"/>
</dbReference>
<keyword evidence="2" id="KW-0805">Transcription regulation</keyword>
<dbReference type="Gene3D" id="1.25.40.10">
    <property type="entry name" value="Tetratricopeptide repeat domain"/>
    <property type="match status" value="1"/>
</dbReference>
<dbReference type="SUPFAM" id="SSF88659">
    <property type="entry name" value="Sigma3 and sigma4 domains of RNA polymerase sigma factors"/>
    <property type="match status" value="1"/>
</dbReference>
<dbReference type="GO" id="GO:0003677">
    <property type="term" value="F:DNA binding"/>
    <property type="evidence" value="ECO:0007669"/>
    <property type="project" value="InterPro"/>
</dbReference>
<evidence type="ECO:0000256" key="3">
    <source>
        <dbReference type="ARBA" id="ARBA00023082"/>
    </source>
</evidence>
<dbReference type="EMBL" id="SNWR01000002">
    <property type="protein sequence ID" value="TDO32315.1"/>
    <property type="molecule type" value="Genomic_DNA"/>
</dbReference>
<dbReference type="GO" id="GO:0016987">
    <property type="term" value="F:sigma factor activity"/>
    <property type="evidence" value="ECO:0007669"/>
    <property type="project" value="UniProtKB-KW"/>
</dbReference>
<sequence length="389" mass="42540">MTVVEAAFREHRGPLLATLVAELRSFDLAEEALQDAFAAATAQWPGEGVPRRPAAWLLAVARRRAVDRRRREETLTRYLPLLITEEPRTPSAADDSLGLLFACCHPALGRESRVALTLRFVAGLTVPEIARLFLVSESTMAARITRAKQKIRTAGIPLRLPTPADLPERVPGVHAVLYLLFTEGYRSYRDEVAAEAVRLTRLLHDLLPSDAETAALLALMLLQHSRRRARRRDGRLVLLADQDRTRWNASEIAEALTLLAADAPDSPYGLQALIAARHATAERAEDTDWPAIALLYARLEAVTGSPVVRLNRAVAVLESEGPAAALRLLDGLEEQLPRNHHVPAARAECLLRLGDRAAAAEHFERAAVLAPTATERDFLRGRAGTGSGG</sequence>
<name>A0A4R6JCP5_9ACTN</name>
<gene>
    <name evidence="8" type="ORF">C8E87_7772</name>
</gene>
<dbReference type="InterPro" id="IPR036388">
    <property type="entry name" value="WH-like_DNA-bd_sf"/>
</dbReference>